<dbReference type="InterPro" id="IPR020846">
    <property type="entry name" value="MFS_dom"/>
</dbReference>
<dbReference type="InterPro" id="IPR010645">
    <property type="entry name" value="MFS_4"/>
</dbReference>
<proteinExistence type="predicted"/>
<feature type="transmembrane region" description="Helical" evidence="4">
    <location>
        <begin position="107"/>
        <end position="131"/>
    </location>
</feature>
<dbReference type="EMBL" id="CP027668">
    <property type="protein sequence ID" value="AVO44694.1"/>
    <property type="molecule type" value="Genomic_DNA"/>
</dbReference>
<organism evidence="6 7">
    <name type="scientific">Phreatobacter cathodiphilus</name>
    <dbReference type="NCBI Taxonomy" id="1868589"/>
    <lineage>
        <taxon>Bacteria</taxon>
        <taxon>Pseudomonadati</taxon>
        <taxon>Pseudomonadota</taxon>
        <taxon>Alphaproteobacteria</taxon>
        <taxon>Hyphomicrobiales</taxon>
        <taxon>Phreatobacteraceae</taxon>
        <taxon>Phreatobacter</taxon>
    </lineage>
</organism>
<keyword evidence="1 4" id="KW-0812">Transmembrane</keyword>
<feature type="domain" description="Major facilitator superfamily (MFS) profile" evidence="5">
    <location>
        <begin position="14"/>
        <end position="392"/>
    </location>
</feature>
<feature type="transmembrane region" description="Helical" evidence="4">
    <location>
        <begin position="81"/>
        <end position="101"/>
    </location>
</feature>
<evidence type="ECO:0000313" key="6">
    <source>
        <dbReference type="EMBL" id="AVO44694.1"/>
    </source>
</evidence>
<name>A0A2S0N951_9HYPH</name>
<dbReference type="Pfam" id="PF06779">
    <property type="entry name" value="MFS_4"/>
    <property type="match status" value="1"/>
</dbReference>
<gene>
    <name evidence="6" type="ORF">C6569_06260</name>
</gene>
<dbReference type="PROSITE" id="PS50850">
    <property type="entry name" value="MFS"/>
    <property type="match status" value="1"/>
</dbReference>
<dbReference type="PANTHER" id="PTHR23537:SF1">
    <property type="entry name" value="SUGAR TRANSPORTER"/>
    <property type="match status" value="1"/>
</dbReference>
<dbReference type="GO" id="GO:0005886">
    <property type="term" value="C:plasma membrane"/>
    <property type="evidence" value="ECO:0007669"/>
    <property type="project" value="TreeGrafter"/>
</dbReference>
<evidence type="ECO:0000256" key="2">
    <source>
        <dbReference type="ARBA" id="ARBA00022989"/>
    </source>
</evidence>
<evidence type="ECO:0000259" key="5">
    <source>
        <dbReference type="PROSITE" id="PS50850"/>
    </source>
</evidence>
<feature type="transmembrane region" description="Helical" evidence="4">
    <location>
        <begin position="274"/>
        <end position="293"/>
    </location>
</feature>
<feature type="transmembrane region" description="Helical" evidence="4">
    <location>
        <begin position="12"/>
        <end position="34"/>
    </location>
</feature>
<evidence type="ECO:0000256" key="3">
    <source>
        <dbReference type="ARBA" id="ARBA00023136"/>
    </source>
</evidence>
<feature type="transmembrane region" description="Helical" evidence="4">
    <location>
        <begin position="242"/>
        <end position="267"/>
    </location>
</feature>
<feature type="transmembrane region" description="Helical" evidence="4">
    <location>
        <begin position="211"/>
        <end position="230"/>
    </location>
</feature>
<dbReference type="RefSeq" id="WP_106748035.1">
    <property type="nucleotide sequence ID" value="NZ_CP027668.1"/>
</dbReference>
<protein>
    <submittedName>
        <fullName evidence="6">MFS transporter</fullName>
    </submittedName>
</protein>
<feature type="transmembrane region" description="Helical" evidence="4">
    <location>
        <begin position="143"/>
        <end position="163"/>
    </location>
</feature>
<dbReference type="Proteomes" id="UP000237889">
    <property type="component" value="Chromosome"/>
</dbReference>
<evidence type="ECO:0000256" key="4">
    <source>
        <dbReference type="SAM" id="Phobius"/>
    </source>
</evidence>
<feature type="transmembrane region" description="Helical" evidence="4">
    <location>
        <begin position="54"/>
        <end position="74"/>
    </location>
</feature>
<dbReference type="OrthoDB" id="9797953at2"/>
<dbReference type="GO" id="GO:0022857">
    <property type="term" value="F:transmembrane transporter activity"/>
    <property type="evidence" value="ECO:0007669"/>
    <property type="project" value="InterPro"/>
</dbReference>
<feature type="transmembrane region" description="Helical" evidence="4">
    <location>
        <begin position="338"/>
        <end position="361"/>
    </location>
</feature>
<dbReference type="Gene3D" id="1.20.1250.20">
    <property type="entry name" value="MFS general substrate transporter like domains"/>
    <property type="match status" value="2"/>
</dbReference>
<dbReference type="InterPro" id="IPR036259">
    <property type="entry name" value="MFS_trans_sf"/>
</dbReference>
<dbReference type="KEGG" id="phr:C6569_06260"/>
<accession>A0A2S0N951</accession>
<dbReference type="PANTHER" id="PTHR23537">
    <property type="match status" value="1"/>
</dbReference>
<keyword evidence="3 4" id="KW-0472">Membrane</keyword>
<dbReference type="SUPFAM" id="SSF103473">
    <property type="entry name" value="MFS general substrate transporter"/>
    <property type="match status" value="1"/>
</dbReference>
<keyword evidence="7" id="KW-1185">Reference proteome</keyword>
<keyword evidence="2 4" id="KW-1133">Transmembrane helix</keyword>
<evidence type="ECO:0000313" key="7">
    <source>
        <dbReference type="Proteomes" id="UP000237889"/>
    </source>
</evidence>
<feature type="transmembrane region" description="Helical" evidence="4">
    <location>
        <begin position="299"/>
        <end position="317"/>
    </location>
</feature>
<feature type="transmembrane region" description="Helical" evidence="4">
    <location>
        <begin position="367"/>
        <end position="386"/>
    </location>
</feature>
<feature type="transmembrane region" description="Helical" evidence="4">
    <location>
        <begin position="169"/>
        <end position="190"/>
    </location>
</feature>
<evidence type="ECO:0000256" key="1">
    <source>
        <dbReference type="ARBA" id="ARBA00022692"/>
    </source>
</evidence>
<dbReference type="AlphaFoldDB" id="A0A2S0N951"/>
<reference evidence="6 7" key="1">
    <citation type="submission" date="2018-03" db="EMBL/GenBank/DDBJ databases">
        <title>Genome sequencing of Phreatobacter sp.</title>
        <authorList>
            <person name="Kim S.-J."/>
            <person name="Heo J."/>
            <person name="Kwon S.-W."/>
        </authorList>
    </citation>
    <scope>NUCLEOTIDE SEQUENCE [LARGE SCALE GENOMIC DNA]</scope>
    <source>
        <strain evidence="6 7">S-12</strain>
    </source>
</reference>
<sequence length="396" mass="39293">MTPAETGGWRGFFGPILAGYCGLLIGVGMGRFGYPPLIPAMVEAGWATPTTLHLAGAFNLAGYIVGAGTALATARALGVRPAIALASLLAVLAFAVSAVPLPGWAFIALRALSGATGGVLMIVIPPVVANVVAPSHRGRANGLAFAGVGTGFVLSGTAVPAFAAGGPAGAWLALAAALALASVVMMALLPRSAPPVAANRNDPAPAWRREPAFLGLAAAYCGAAAGYVPHTIFFVDHVARDLGFGLAIGGWIWVAAGATAVVAPMVAGLAADRFGYAPVLRVIVALMAIGAAIPALTHNLVLLTLSAMMAGGLMIGLGSSTSGRTREIVGPAAHTAAWALQTVAFAIVQAAAAYGFTALLAATGSHALVFALAGAIMATGLALELMTARMRPPAAG</sequence>